<dbReference type="PANTHER" id="PTHR43480">
    <property type="entry name" value="ACYL-[ACYL-CARRIER-PROTEIN]--UDP-N-ACETYLGLUCOSAMINE O-ACYLTRANSFERASE"/>
    <property type="match status" value="1"/>
</dbReference>
<protein>
    <submittedName>
        <fullName evidence="1">Acetyltransferase</fullName>
    </submittedName>
</protein>
<dbReference type="InterPro" id="IPR011004">
    <property type="entry name" value="Trimer_LpxA-like_sf"/>
</dbReference>
<gene>
    <name evidence="1" type="ORF">GCM10009759_67120</name>
</gene>
<dbReference type="SUPFAM" id="SSF51161">
    <property type="entry name" value="Trimeric LpxA-like enzymes"/>
    <property type="match status" value="1"/>
</dbReference>
<dbReference type="EMBL" id="BAAANS010000066">
    <property type="protein sequence ID" value="GAA2119215.1"/>
    <property type="molecule type" value="Genomic_DNA"/>
</dbReference>
<proteinExistence type="predicted"/>
<organism evidence="1 2">
    <name type="scientific">Kitasatospora saccharophila</name>
    <dbReference type="NCBI Taxonomy" id="407973"/>
    <lineage>
        <taxon>Bacteria</taxon>
        <taxon>Bacillati</taxon>
        <taxon>Actinomycetota</taxon>
        <taxon>Actinomycetes</taxon>
        <taxon>Kitasatosporales</taxon>
        <taxon>Streptomycetaceae</taxon>
        <taxon>Kitasatospora</taxon>
    </lineage>
</organism>
<dbReference type="InterPro" id="IPR001451">
    <property type="entry name" value="Hexapep"/>
</dbReference>
<comment type="caution">
    <text evidence="1">The sequence shown here is derived from an EMBL/GenBank/DDBJ whole genome shotgun (WGS) entry which is preliminary data.</text>
</comment>
<dbReference type="PANTHER" id="PTHR43480:SF1">
    <property type="entry name" value="ACYL-[ACYL-CARRIER-PROTEIN]--UDP-N-ACETYLGLUCOSAMINE O-ACYLTRANSFERASE, MITOCHONDRIAL-RELATED"/>
    <property type="match status" value="1"/>
</dbReference>
<evidence type="ECO:0000313" key="1">
    <source>
        <dbReference type="EMBL" id="GAA2119215.1"/>
    </source>
</evidence>
<keyword evidence="2" id="KW-1185">Reference proteome</keyword>
<accession>A0ABN2XYT1</accession>
<sequence>MSGLLAIGAGKFAVELARYAREAGLGPVERYLVLPDEEAHAPAGLRVPFDGYRPEPGTRVLLATADPVRRRELIDGFVDAHALVAESVVHPTSVVDPAALTGPGTVVGPFCHVGAGVVLGAHTVVHNHCSIGNHSTVGANNFLAPNFHCGNSVTVGDDNFFGLSCTVAPGVTVGSASRFQAGLVLFEDAPSRHSHLTASRVKALPLP</sequence>
<dbReference type="RefSeq" id="WP_344557724.1">
    <property type="nucleotide sequence ID" value="NZ_BAAANS010000066.1"/>
</dbReference>
<dbReference type="Gene3D" id="2.160.10.10">
    <property type="entry name" value="Hexapeptide repeat proteins"/>
    <property type="match status" value="1"/>
</dbReference>
<dbReference type="InterPro" id="IPR010137">
    <property type="entry name" value="Lipid_A_LpxA"/>
</dbReference>
<evidence type="ECO:0000313" key="2">
    <source>
        <dbReference type="Proteomes" id="UP001500897"/>
    </source>
</evidence>
<dbReference type="Proteomes" id="UP001500897">
    <property type="component" value="Unassembled WGS sequence"/>
</dbReference>
<reference evidence="1 2" key="1">
    <citation type="journal article" date="2019" name="Int. J. Syst. Evol. Microbiol.">
        <title>The Global Catalogue of Microorganisms (GCM) 10K type strain sequencing project: providing services to taxonomists for standard genome sequencing and annotation.</title>
        <authorList>
            <consortium name="The Broad Institute Genomics Platform"/>
            <consortium name="The Broad Institute Genome Sequencing Center for Infectious Disease"/>
            <person name="Wu L."/>
            <person name="Ma J."/>
        </authorList>
    </citation>
    <scope>NUCLEOTIDE SEQUENCE [LARGE SCALE GENOMIC DNA]</scope>
    <source>
        <strain evidence="1 2">JCM 14559</strain>
    </source>
</reference>
<name>A0ABN2XYT1_9ACTN</name>
<dbReference type="Pfam" id="PF14602">
    <property type="entry name" value="Hexapep_2"/>
    <property type="match status" value="1"/>
</dbReference>